<reference evidence="3 4" key="1">
    <citation type="submission" date="2017-01" db="EMBL/GenBank/DDBJ databases">
        <title>Draft genome sequence of Bacillus oleronius.</title>
        <authorList>
            <person name="Allam M."/>
        </authorList>
    </citation>
    <scope>NUCLEOTIDE SEQUENCE [LARGE SCALE GENOMIC DNA]</scope>
    <source>
        <strain evidence="3 4">DSM 9356</strain>
    </source>
</reference>
<sequence>MTSICLVRHGETDWNVMGKIQGRTDIPLNAKGILQAKECGEFLKGTNWDVIISSPLKRAKQTAEIINTYLHIPLEEMDEFIERHFGKAEGMTLEERMTAYPDKQYPNQEELLSVEKRVKIGINKIHEKYKDGKVLLVAHGAVINTILSLFSDGELGYGKTNLVNACISNIEYFQEKWKVKDYNQISHLSQYRNIEKG</sequence>
<dbReference type="PROSITE" id="PS00175">
    <property type="entry name" value="PG_MUTASE"/>
    <property type="match status" value="1"/>
</dbReference>
<dbReference type="Proteomes" id="UP000189761">
    <property type="component" value="Unassembled WGS sequence"/>
</dbReference>
<protein>
    <submittedName>
        <fullName evidence="3">Histidine phosphatase family protein</fullName>
    </submittedName>
</protein>
<dbReference type="EMBL" id="MTLA01000211">
    <property type="protein sequence ID" value="OOP67298.1"/>
    <property type="molecule type" value="Genomic_DNA"/>
</dbReference>
<evidence type="ECO:0000256" key="1">
    <source>
        <dbReference type="PIRSR" id="PIRSR613078-1"/>
    </source>
</evidence>
<dbReference type="RefSeq" id="WP_078110748.1">
    <property type="nucleotide sequence ID" value="NZ_CP065424.1"/>
</dbReference>
<dbReference type="SUPFAM" id="SSF53254">
    <property type="entry name" value="Phosphoglycerate mutase-like"/>
    <property type="match status" value="1"/>
</dbReference>
<dbReference type="GO" id="GO:0005737">
    <property type="term" value="C:cytoplasm"/>
    <property type="evidence" value="ECO:0007669"/>
    <property type="project" value="TreeGrafter"/>
</dbReference>
<proteinExistence type="predicted"/>
<keyword evidence="4" id="KW-1185">Reference proteome</keyword>
<evidence type="ECO:0000256" key="2">
    <source>
        <dbReference type="PIRSR" id="PIRSR613078-2"/>
    </source>
</evidence>
<dbReference type="InterPro" id="IPR013078">
    <property type="entry name" value="His_Pase_superF_clade-1"/>
</dbReference>
<dbReference type="InterPro" id="IPR050275">
    <property type="entry name" value="PGM_Phosphatase"/>
</dbReference>
<gene>
    <name evidence="3" type="ORF">BWZ43_16550</name>
</gene>
<dbReference type="GO" id="GO:0006003">
    <property type="term" value="P:fructose 2,6-bisphosphate metabolic process"/>
    <property type="evidence" value="ECO:0007669"/>
    <property type="project" value="InterPro"/>
</dbReference>
<comment type="caution">
    <text evidence="3">The sequence shown here is derived from an EMBL/GenBank/DDBJ whole genome shotgun (WGS) entry which is preliminary data.</text>
</comment>
<dbReference type="AlphaFoldDB" id="A0A8E2LDI2"/>
<dbReference type="CDD" id="cd07067">
    <property type="entry name" value="HP_PGM_like"/>
    <property type="match status" value="1"/>
</dbReference>
<feature type="binding site" evidence="2">
    <location>
        <position position="58"/>
    </location>
    <ligand>
        <name>substrate</name>
    </ligand>
</feature>
<accession>A0A8E2LDI2</accession>
<dbReference type="PANTHER" id="PTHR48100">
    <property type="entry name" value="BROAD-SPECIFICITY PHOSPHATASE YOR283W-RELATED"/>
    <property type="match status" value="1"/>
</dbReference>
<dbReference type="Pfam" id="PF00300">
    <property type="entry name" value="His_Phos_1"/>
    <property type="match status" value="1"/>
</dbReference>
<feature type="binding site" evidence="2">
    <location>
        <begin position="8"/>
        <end position="15"/>
    </location>
    <ligand>
        <name>substrate</name>
    </ligand>
</feature>
<dbReference type="GO" id="GO:0016791">
    <property type="term" value="F:phosphatase activity"/>
    <property type="evidence" value="ECO:0007669"/>
    <property type="project" value="TreeGrafter"/>
</dbReference>
<evidence type="ECO:0000313" key="3">
    <source>
        <dbReference type="EMBL" id="OOP67298.1"/>
    </source>
</evidence>
<dbReference type="InterPro" id="IPR029033">
    <property type="entry name" value="His_PPase_superfam"/>
</dbReference>
<dbReference type="PANTHER" id="PTHR48100:SF59">
    <property type="entry name" value="ADENOSYLCOBALAMIN_ALPHA-RIBAZOLE PHOSPHATASE"/>
    <property type="match status" value="1"/>
</dbReference>
<organism evidence="3 4">
    <name type="scientific">Heyndrickxia oleronia</name>
    <dbReference type="NCBI Taxonomy" id="38875"/>
    <lineage>
        <taxon>Bacteria</taxon>
        <taxon>Bacillati</taxon>
        <taxon>Bacillota</taxon>
        <taxon>Bacilli</taxon>
        <taxon>Bacillales</taxon>
        <taxon>Bacillaceae</taxon>
        <taxon>Heyndrickxia</taxon>
    </lineage>
</organism>
<feature type="active site" description="Tele-phosphohistidine intermediate" evidence="1">
    <location>
        <position position="9"/>
    </location>
</feature>
<evidence type="ECO:0000313" key="4">
    <source>
        <dbReference type="Proteomes" id="UP000189761"/>
    </source>
</evidence>
<dbReference type="Gene3D" id="3.40.50.1240">
    <property type="entry name" value="Phosphoglycerate mutase-like"/>
    <property type="match status" value="1"/>
</dbReference>
<dbReference type="SMART" id="SM00855">
    <property type="entry name" value="PGAM"/>
    <property type="match status" value="1"/>
</dbReference>
<dbReference type="GO" id="GO:0005524">
    <property type="term" value="F:ATP binding"/>
    <property type="evidence" value="ECO:0007669"/>
    <property type="project" value="InterPro"/>
</dbReference>
<dbReference type="InterPro" id="IPR003094">
    <property type="entry name" value="6Pfruct_kin"/>
</dbReference>
<dbReference type="PRINTS" id="PR00991">
    <property type="entry name" value="6PFRUCTKNASE"/>
</dbReference>
<name>A0A8E2LDI2_9BACI</name>
<dbReference type="InterPro" id="IPR001345">
    <property type="entry name" value="PG/BPGM_mutase_AS"/>
</dbReference>
<feature type="active site" description="Proton donor/acceptor" evidence="1">
    <location>
        <position position="82"/>
    </location>
</feature>